<proteinExistence type="predicted"/>
<accession>A0A0W8FPB2</accession>
<dbReference type="EMBL" id="LNQE01000954">
    <property type="protein sequence ID" value="KUG22578.1"/>
    <property type="molecule type" value="Genomic_DNA"/>
</dbReference>
<evidence type="ECO:0000259" key="1">
    <source>
        <dbReference type="Pfam" id="PF02464"/>
    </source>
</evidence>
<protein>
    <submittedName>
        <fullName evidence="2">Molybdopterin binding motif, cina n-terminal domain / c-terminal domain of cina type s</fullName>
    </submittedName>
</protein>
<dbReference type="InterPro" id="IPR036653">
    <property type="entry name" value="CinA-like_C"/>
</dbReference>
<dbReference type="AlphaFoldDB" id="A0A0W8FPB2"/>
<organism evidence="2">
    <name type="scientific">hydrocarbon metagenome</name>
    <dbReference type="NCBI Taxonomy" id="938273"/>
    <lineage>
        <taxon>unclassified sequences</taxon>
        <taxon>metagenomes</taxon>
        <taxon>ecological metagenomes</taxon>
    </lineage>
</organism>
<feature type="domain" description="CinA C-terminal" evidence="1">
    <location>
        <begin position="2"/>
        <end position="83"/>
    </location>
</feature>
<dbReference type="SUPFAM" id="SSF142433">
    <property type="entry name" value="CinA-like"/>
    <property type="match status" value="1"/>
</dbReference>
<reference evidence="2" key="1">
    <citation type="journal article" date="2015" name="Proc. Natl. Acad. Sci. U.S.A.">
        <title>Networks of energetic and metabolic interactions define dynamics in microbial communities.</title>
        <authorList>
            <person name="Embree M."/>
            <person name="Liu J.K."/>
            <person name="Al-Bassam M.M."/>
            <person name="Zengler K."/>
        </authorList>
    </citation>
    <scope>NUCLEOTIDE SEQUENCE</scope>
</reference>
<comment type="caution">
    <text evidence="2">The sequence shown here is derived from an EMBL/GenBank/DDBJ whole genome shotgun (WGS) entry which is preliminary data.</text>
</comment>
<dbReference type="InterPro" id="IPR008136">
    <property type="entry name" value="CinA_C"/>
</dbReference>
<dbReference type="Gene3D" id="3.90.950.20">
    <property type="entry name" value="CinA-like"/>
    <property type="match status" value="1"/>
</dbReference>
<dbReference type="Pfam" id="PF02464">
    <property type="entry name" value="CinA"/>
    <property type="match status" value="1"/>
</dbReference>
<evidence type="ECO:0000313" key="2">
    <source>
        <dbReference type="EMBL" id="KUG22578.1"/>
    </source>
</evidence>
<name>A0A0W8FPB2_9ZZZZ</name>
<gene>
    <name evidence="2" type="ORF">ASZ90_007624</name>
</gene>
<sequence length="88" mass="9721">MSEETALLMAEGMRKLAGTDLGLSSTGIAGPTGGSKEKPVGTVYIALADSQKTICRHYSYRWDRKRNKDIFAETALFLLKNYLQGKYS</sequence>